<reference evidence="1" key="1">
    <citation type="submission" date="2019-07" db="EMBL/GenBank/DDBJ databases">
        <authorList>
            <person name="Dittberner H."/>
        </authorList>
    </citation>
    <scope>NUCLEOTIDE SEQUENCE [LARGE SCALE GENOMIC DNA]</scope>
</reference>
<accession>A0A565BUV3</accession>
<gene>
    <name evidence="1" type="ORF">ANE_LOCUS15589</name>
</gene>
<keyword evidence="2" id="KW-1185">Reference proteome</keyword>
<sequence>MNQGRLACGRDCAADKTATCHPCSGQCADRAGRQDQSAMCRSHSGHRLAQDWAAELTRHMSVMR</sequence>
<organism evidence="1 2">
    <name type="scientific">Arabis nemorensis</name>
    <dbReference type="NCBI Taxonomy" id="586526"/>
    <lineage>
        <taxon>Eukaryota</taxon>
        <taxon>Viridiplantae</taxon>
        <taxon>Streptophyta</taxon>
        <taxon>Embryophyta</taxon>
        <taxon>Tracheophyta</taxon>
        <taxon>Spermatophyta</taxon>
        <taxon>Magnoliopsida</taxon>
        <taxon>eudicotyledons</taxon>
        <taxon>Gunneridae</taxon>
        <taxon>Pentapetalae</taxon>
        <taxon>rosids</taxon>
        <taxon>malvids</taxon>
        <taxon>Brassicales</taxon>
        <taxon>Brassicaceae</taxon>
        <taxon>Arabideae</taxon>
        <taxon>Arabis</taxon>
    </lineage>
</organism>
<evidence type="ECO:0000313" key="1">
    <source>
        <dbReference type="EMBL" id="VVB05145.1"/>
    </source>
</evidence>
<proteinExistence type="predicted"/>
<protein>
    <submittedName>
        <fullName evidence="1">Uncharacterized protein</fullName>
    </submittedName>
</protein>
<dbReference type="AlphaFoldDB" id="A0A565BUV3"/>
<evidence type="ECO:0000313" key="2">
    <source>
        <dbReference type="Proteomes" id="UP000489600"/>
    </source>
</evidence>
<dbReference type="EMBL" id="CABITT030000005">
    <property type="protein sequence ID" value="VVB05145.1"/>
    <property type="molecule type" value="Genomic_DNA"/>
</dbReference>
<comment type="caution">
    <text evidence="1">The sequence shown here is derived from an EMBL/GenBank/DDBJ whole genome shotgun (WGS) entry which is preliminary data.</text>
</comment>
<dbReference type="Proteomes" id="UP000489600">
    <property type="component" value="Unassembled WGS sequence"/>
</dbReference>
<name>A0A565BUV3_9BRAS</name>